<dbReference type="Pfam" id="PF01522">
    <property type="entry name" value="Polysacc_deac_1"/>
    <property type="match status" value="1"/>
</dbReference>
<reference evidence="4 5" key="1">
    <citation type="submission" date="2017-08" db="EMBL/GenBank/DDBJ databases">
        <title>Fine stratification of microbial communities through a metagenomic profile of the photic zone.</title>
        <authorList>
            <person name="Haro-Moreno J.M."/>
            <person name="Lopez-Perez M."/>
            <person name="De La Torre J."/>
            <person name="Picazo A."/>
            <person name="Camacho A."/>
            <person name="Rodriguez-Valera F."/>
        </authorList>
    </citation>
    <scope>NUCLEOTIDE SEQUENCE [LARGE SCALE GENOMIC DNA]</scope>
    <source>
        <strain evidence="4">MED-G28</strain>
    </source>
</reference>
<sequence>MRTLLILGCIGTLNFIITQMAFSATEESHGVILLYHHVASDTPPSTSISPENFRNHLEYLRDNEFNVIPLDQMVENLRAGNPIPDKAVAITFDDGYISIYEEAFPMLQSFNFPFTLFLSTGPIDRNQNSYMTWDQIREMSDAGVIIANHMVEHPYMLEKYANEDDDAWLQRLESELISAEQRILNETGQTHRYLAYPYGEFDQDIKTMLAKNSFVGLAQNSGAVGVNSDFLALPRFPLASIYANLETARTKFDTKAFNVKLVDPLSPVTTSRAPTVSLQFAEGDYNISQIGCFANSQPLPMEWVDQENGVLTIIPDQEFQGRRWRYLCTAPASDAGRYFWYSIQWINLD</sequence>
<dbReference type="GO" id="GO:0016810">
    <property type="term" value="F:hydrolase activity, acting on carbon-nitrogen (but not peptide) bonds"/>
    <property type="evidence" value="ECO:0007669"/>
    <property type="project" value="InterPro"/>
</dbReference>
<comment type="caution">
    <text evidence="4">The sequence shown here is derived from an EMBL/GenBank/DDBJ whole genome shotgun (WGS) entry which is preliminary data.</text>
</comment>
<comment type="subcellular location">
    <subcellularLocation>
        <location evidence="1">Secreted</location>
    </subcellularLocation>
</comment>
<evidence type="ECO:0000259" key="3">
    <source>
        <dbReference type="PROSITE" id="PS51677"/>
    </source>
</evidence>
<dbReference type="AlphaFoldDB" id="A0A2A5WDD7"/>
<dbReference type="CDD" id="cd10973">
    <property type="entry name" value="CE4_DAC_u4_5s"/>
    <property type="match status" value="1"/>
</dbReference>
<protein>
    <recommendedName>
        <fullName evidence="3">NodB homology domain-containing protein</fullName>
    </recommendedName>
</protein>
<dbReference type="EMBL" id="NTJZ01000004">
    <property type="protein sequence ID" value="PDH34333.1"/>
    <property type="molecule type" value="Genomic_DNA"/>
</dbReference>
<dbReference type="Gene3D" id="3.20.20.370">
    <property type="entry name" value="Glycoside hydrolase/deacetylase"/>
    <property type="match status" value="1"/>
</dbReference>
<evidence type="ECO:0000313" key="4">
    <source>
        <dbReference type="EMBL" id="PDH34333.1"/>
    </source>
</evidence>
<dbReference type="InterPro" id="IPR051398">
    <property type="entry name" value="Polysacch_Deacetylase"/>
</dbReference>
<dbReference type="PANTHER" id="PTHR34216">
    <property type="match status" value="1"/>
</dbReference>
<evidence type="ECO:0000313" key="5">
    <source>
        <dbReference type="Proteomes" id="UP000219329"/>
    </source>
</evidence>
<dbReference type="InterPro" id="IPR011330">
    <property type="entry name" value="Glyco_hydro/deAcase_b/a-brl"/>
</dbReference>
<gene>
    <name evidence="4" type="ORF">CNF02_05960</name>
</gene>
<name>A0A2A5WDD7_9GAMM</name>
<organism evidence="4 5">
    <name type="scientific">OM182 bacterium MED-G28</name>
    <dbReference type="NCBI Taxonomy" id="1986256"/>
    <lineage>
        <taxon>Bacteria</taxon>
        <taxon>Pseudomonadati</taxon>
        <taxon>Pseudomonadota</taxon>
        <taxon>Gammaproteobacteria</taxon>
        <taxon>OMG group</taxon>
        <taxon>OM182 clade</taxon>
    </lineage>
</organism>
<dbReference type="GO" id="GO:0005576">
    <property type="term" value="C:extracellular region"/>
    <property type="evidence" value="ECO:0007669"/>
    <property type="project" value="UniProtKB-SubCell"/>
</dbReference>
<evidence type="ECO:0000256" key="2">
    <source>
        <dbReference type="ARBA" id="ARBA00022729"/>
    </source>
</evidence>
<keyword evidence="2" id="KW-0732">Signal</keyword>
<dbReference type="Proteomes" id="UP000219329">
    <property type="component" value="Unassembled WGS sequence"/>
</dbReference>
<dbReference type="GO" id="GO:0005975">
    <property type="term" value="P:carbohydrate metabolic process"/>
    <property type="evidence" value="ECO:0007669"/>
    <property type="project" value="InterPro"/>
</dbReference>
<dbReference type="PROSITE" id="PS51677">
    <property type="entry name" value="NODB"/>
    <property type="match status" value="1"/>
</dbReference>
<proteinExistence type="predicted"/>
<evidence type="ECO:0000256" key="1">
    <source>
        <dbReference type="ARBA" id="ARBA00004613"/>
    </source>
</evidence>
<accession>A0A2A5WDD7</accession>
<dbReference type="InterPro" id="IPR002509">
    <property type="entry name" value="NODB_dom"/>
</dbReference>
<feature type="domain" description="NodB homology" evidence="3">
    <location>
        <begin position="86"/>
        <end position="288"/>
    </location>
</feature>
<dbReference type="SUPFAM" id="SSF88713">
    <property type="entry name" value="Glycoside hydrolase/deacetylase"/>
    <property type="match status" value="1"/>
</dbReference>
<dbReference type="PANTHER" id="PTHR34216:SF3">
    <property type="entry name" value="POLY-BETA-1,6-N-ACETYL-D-GLUCOSAMINE N-DEACETYLASE"/>
    <property type="match status" value="1"/>
</dbReference>